<dbReference type="SUPFAM" id="SSF56801">
    <property type="entry name" value="Acetyl-CoA synthetase-like"/>
    <property type="match status" value="1"/>
</dbReference>
<accession>A0A699JAG9</accession>
<evidence type="ECO:0000259" key="5">
    <source>
        <dbReference type="Pfam" id="PF00501"/>
    </source>
</evidence>
<keyword evidence="4" id="KW-0587">Phenylpropanoid metabolism</keyword>
<dbReference type="EMBL" id="BKCJ010390538">
    <property type="protein sequence ID" value="GFA23791.1"/>
    <property type="molecule type" value="Genomic_DNA"/>
</dbReference>
<gene>
    <name evidence="6" type="ORF">Tci_595763</name>
</gene>
<dbReference type="InterPro" id="IPR020845">
    <property type="entry name" value="AMP-binding_CS"/>
</dbReference>
<comment type="pathway">
    <text evidence="1">Phytoalexin biosynthesis; 3,4',5-trihydroxystilbene biosynthesis; 3,4',5-trihydroxystilbene from trans-4-coumarate: step 1/2.</text>
</comment>
<feature type="domain" description="AMP-dependent synthetase/ligase" evidence="5">
    <location>
        <begin position="161"/>
        <end position="227"/>
    </location>
</feature>
<organism evidence="6">
    <name type="scientific">Tanacetum cinerariifolium</name>
    <name type="common">Dalmatian daisy</name>
    <name type="synonym">Chrysanthemum cinerariifolium</name>
    <dbReference type="NCBI Taxonomy" id="118510"/>
    <lineage>
        <taxon>Eukaryota</taxon>
        <taxon>Viridiplantae</taxon>
        <taxon>Streptophyta</taxon>
        <taxon>Embryophyta</taxon>
        <taxon>Tracheophyta</taxon>
        <taxon>Spermatophyta</taxon>
        <taxon>Magnoliopsida</taxon>
        <taxon>eudicotyledons</taxon>
        <taxon>Gunneridae</taxon>
        <taxon>Pentapetalae</taxon>
        <taxon>asterids</taxon>
        <taxon>campanulids</taxon>
        <taxon>Asterales</taxon>
        <taxon>Asteraceae</taxon>
        <taxon>Asteroideae</taxon>
        <taxon>Anthemideae</taxon>
        <taxon>Anthemidinae</taxon>
        <taxon>Tanacetum</taxon>
    </lineage>
</organism>
<dbReference type="InterPro" id="IPR042099">
    <property type="entry name" value="ANL_N_sf"/>
</dbReference>
<evidence type="ECO:0000313" key="6">
    <source>
        <dbReference type="EMBL" id="GFA23791.1"/>
    </source>
</evidence>
<dbReference type="PANTHER" id="PTHR43859">
    <property type="entry name" value="ACYL-ACTIVATING ENZYME"/>
    <property type="match status" value="1"/>
</dbReference>
<evidence type="ECO:0000256" key="4">
    <source>
        <dbReference type="ARBA" id="ARBA00023051"/>
    </source>
</evidence>
<dbReference type="Gene3D" id="3.40.50.12780">
    <property type="entry name" value="N-terminal domain of ligase-like"/>
    <property type="match status" value="2"/>
</dbReference>
<dbReference type="Pfam" id="PF00501">
    <property type="entry name" value="AMP-binding"/>
    <property type="match status" value="2"/>
</dbReference>
<dbReference type="PANTHER" id="PTHR43859:SF38">
    <property type="entry name" value="AMP-DEPENDENT SYNTHETASE_LIGASE, AMP-BINDING ENZYME DOMAIN-CONTAINING PROTEIN"/>
    <property type="match status" value="1"/>
</dbReference>
<reference evidence="6" key="1">
    <citation type="journal article" date="2019" name="Sci. Rep.">
        <title>Draft genome of Tanacetum cinerariifolium, the natural source of mosquito coil.</title>
        <authorList>
            <person name="Yamashiro T."/>
            <person name="Shiraishi A."/>
            <person name="Satake H."/>
            <person name="Nakayama K."/>
        </authorList>
    </citation>
    <scope>NUCLEOTIDE SEQUENCE</scope>
</reference>
<feature type="domain" description="AMP-dependent synthetase/ligase" evidence="5">
    <location>
        <begin position="1"/>
        <end position="153"/>
    </location>
</feature>
<dbReference type="UniPathway" id="UPA00372">
    <property type="reaction ID" value="UER00547"/>
</dbReference>
<dbReference type="AlphaFoldDB" id="A0A699JAG9"/>
<evidence type="ECO:0000256" key="2">
    <source>
        <dbReference type="ARBA" id="ARBA00006432"/>
    </source>
</evidence>
<dbReference type="GO" id="GO:0016874">
    <property type="term" value="F:ligase activity"/>
    <property type="evidence" value="ECO:0007669"/>
    <property type="project" value="UniProtKB-KW"/>
</dbReference>
<evidence type="ECO:0000256" key="1">
    <source>
        <dbReference type="ARBA" id="ARBA00004930"/>
    </source>
</evidence>
<comment type="caution">
    <text evidence="6">The sequence shown here is derived from an EMBL/GenBank/DDBJ whole genome shotgun (WGS) entry which is preliminary data.</text>
</comment>
<proteinExistence type="inferred from homology"/>
<dbReference type="GO" id="GO:0009698">
    <property type="term" value="P:phenylpropanoid metabolic process"/>
    <property type="evidence" value="ECO:0007669"/>
    <property type="project" value="UniProtKB-KW"/>
</dbReference>
<protein>
    <submittedName>
        <fullName evidence="6">AMP-binding, conserved site-containing protein</fullName>
    </submittedName>
</protein>
<comment type="similarity">
    <text evidence="2">Belongs to the ATP-dependent AMP-binding enzyme family.</text>
</comment>
<sequence>MLELQFAVPMAGAIICPLNTRLDLNMIATLLKYSETKILFVDYQLLHKAKEAVTLVKTTHSEPRPPLIISEVDSQCPLMFANEYRYERLVKAGANDLPIIRPDSECDSISLSYTSGTTSKPKGLIFSHRGAYLNSLGCVFMHGMREMPTYLWFTVMVGACRGVTHMGGAPTVLNMIANSLVANQKPLPHRVEIMTAGAPPPPSVLSKIEELGFHVSHAYGLTQVYGVGLW</sequence>
<dbReference type="InterPro" id="IPR000873">
    <property type="entry name" value="AMP-dep_synth/lig_dom"/>
</dbReference>
<evidence type="ECO:0000256" key="3">
    <source>
        <dbReference type="ARBA" id="ARBA00022598"/>
    </source>
</evidence>
<dbReference type="PROSITE" id="PS00455">
    <property type="entry name" value="AMP_BINDING"/>
    <property type="match status" value="1"/>
</dbReference>
<name>A0A699JAG9_TANCI</name>
<keyword evidence="3" id="KW-0436">Ligase</keyword>